<feature type="domain" description="Peptidase S9 prolyl oligopeptidase catalytic" evidence="2">
    <location>
        <begin position="523"/>
        <end position="683"/>
    </location>
</feature>
<dbReference type="OrthoDB" id="100212at2"/>
<dbReference type="Gene3D" id="3.40.50.1820">
    <property type="entry name" value="alpha/beta hydrolase"/>
    <property type="match status" value="1"/>
</dbReference>
<dbReference type="Gene3D" id="2.120.10.30">
    <property type="entry name" value="TolB, C-terminal domain"/>
    <property type="match status" value="1"/>
</dbReference>
<dbReference type="Pfam" id="PF00326">
    <property type="entry name" value="Peptidase_S9"/>
    <property type="match status" value="1"/>
</dbReference>
<dbReference type="NCBIfam" id="NF033523">
    <property type="entry name" value="lasso_peptidase"/>
    <property type="match status" value="1"/>
</dbReference>
<feature type="chain" id="PRO_5019189191" evidence="1">
    <location>
        <begin position="23"/>
        <end position="710"/>
    </location>
</feature>
<keyword evidence="4" id="KW-1185">Reference proteome</keyword>
<evidence type="ECO:0000313" key="4">
    <source>
        <dbReference type="Proteomes" id="UP000283469"/>
    </source>
</evidence>
<accession>A0A418YNW4</accession>
<dbReference type="RefSeq" id="WP_119748822.1">
    <property type="nucleotide sequence ID" value="NZ_QVRA01000020.1"/>
</dbReference>
<feature type="signal peptide" evidence="1">
    <location>
        <begin position="1"/>
        <end position="22"/>
    </location>
</feature>
<dbReference type="EMBL" id="QVRA01000020">
    <property type="protein sequence ID" value="RJG52942.1"/>
    <property type="molecule type" value="Genomic_DNA"/>
</dbReference>
<dbReference type="InterPro" id="IPR029058">
    <property type="entry name" value="AB_hydrolase_fold"/>
</dbReference>
<evidence type="ECO:0000256" key="1">
    <source>
        <dbReference type="SAM" id="SignalP"/>
    </source>
</evidence>
<dbReference type="SUPFAM" id="SSF53474">
    <property type="entry name" value="alpha/beta-Hydrolases"/>
    <property type="match status" value="1"/>
</dbReference>
<dbReference type="InterPro" id="IPR001375">
    <property type="entry name" value="Peptidase_S9_cat"/>
</dbReference>
<keyword evidence="1" id="KW-0732">Signal</keyword>
<reference evidence="3 4" key="1">
    <citation type="submission" date="2018-08" db="EMBL/GenBank/DDBJ databases">
        <title>Sphingobium sp. EO9.</title>
        <authorList>
            <person name="Park Y."/>
            <person name="Kim K.H."/>
            <person name="Jeon C.O."/>
        </authorList>
    </citation>
    <scope>NUCLEOTIDE SEQUENCE [LARGE SCALE GENOMIC DNA]</scope>
    <source>
        <strain evidence="3 4">EO9</strain>
    </source>
</reference>
<organism evidence="3 4">
    <name type="scientific">Sphingobium terrigena</name>
    <dbReference type="NCBI Taxonomy" id="2304063"/>
    <lineage>
        <taxon>Bacteria</taxon>
        <taxon>Pseudomonadati</taxon>
        <taxon>Pseudomonadota</taxon>
        <taxon>Alphaproteobacteria</taxon>
        <taxon>Sphingomonadales</taxon>
        <taxon>Sphingomonadaceae</taxon>
        <taxon>Sphingobium</taxon>
    </lineage>
</organism>
<dbReference type="InterPro" id="IPR011042">
    <property type="entry name" value="6-blade_b-propeller_TolB-like"/>
</dbReference>
<dbReference type="SUPFAM" id="SSF82171">
    <property type="entry name" value="DPP6 N-terminal domain-like"/>
    <property type="match status" value="1"/>
</dbReference>
<protein>
    <submittedName>
        <fullName evidence="3">Atxe2 family lasso peptide isopeptidase</fullName>
    </submittedName>
</protein>
<dbReference type="Pfam" id="PF07676">
    <property type="entry name" value="PD40"/>
    <property type="match status" value="1"/>
</dbReference>
<evidence type="ECO:0000313" key="3">
    <source>
        <dbReference type="EMBL" id="RJG52942.1"/>
    </source>
</evidence>
<dbReference type="AlphaFoldDB" id="A0A418YNW4"/>
<proteinExistence type="predicted"/>
<comment type="caution">
    <text evidence="3">The sequence shown here is derived from an EMBL/GenBank/DDBJ whole genome shotgun (WGS) entry which is preliminary data.</text>
</comment>
<evidence type="ECO:0000259" key="2">
    <source>
        <dbReference type="Pfam" id="PF00326"/>
    </source>
</evidence>
<dbReference type="GO" id="GO:0006508">
    <property type="term" value="P:proteolysis"/>
    <property type="evidence" value="ECO:0007669"/>
    <property type="project" value="InterPro"/>
</dbReference>
<dbReference type="Proteomes" id="UP000283469">
    <property type="component" value="Unassembled WGS sequence"/>
</dbReference>
<dbReference type="InterPro" id="IPR011659">
    <property type="entry name" value="WD40"/>
</dbReference>
<sequence length="710" mass="78220">MRSVALLAACAGVIAAASQAEAATPETSQVCRNLLDDGANGHVDRRGVTTTDLIGLRDIGPNFGTDLPESPLALSPDGKHLAFVISRADPVLNDYCQALVTIDAQSHAPAQIVDMSNGLIIGAPTIRGFRMINGSPIINGPHWSPDGRYLAYLVSIEGIPQARVISVEKATALFTTTSKTAVRQVAWTPGGRLLFGNEPDAARLEAEIDRRGREGFLYDDSFIPNREARPSIRAPIPIEFHSSTASGADIRPAHSEELATHTDAAPDRPSNGLIQSVVEGGNVTAQLVHREPASLTSPIDLWLQYGDGQRRRCDDPVCAGGILNMWWTRNGQRLLFLRRAGWGNSELQLYSWDTRSAPDIILKTHDLITGCQLASPTLICLHEASSQPRRIVQINTDTGALTTLFDPNPSFHKLRKGIVERLHWTNDVGIESFGDLVLPRNRPRNSKIPLIVVQYLTRGFLRGGVGDEYPIFPFAEQGFAVLSLQRPADYYTTMKDGSVHTALEAQALNQRNWNDRRSVQSALVKGVELVASRGNIDTKRIGITGLSDGVSTVQFALVNSPGLFAAASISTGFQEPKSTQIYGGSAWAKQLVAMGYPPLNEDQTEFWLNTSIERNIAKINLPILMQVSDNEYLMAMESYGILKAYNRPTELYVFPNENHIKNGPAHRLAIYARNIDWFKFWLEREEDVTIQKSSPYERWNSLASRKDKVP</sequence>
<name>A0A418YNW4_9SPHN</name>
<dbReference type="InterPro" id="IPR053536">
    <property type="entry name" value="Lasso_peptide_isopeptidase"/>
</dbReference>
<gene>
    <name evidence="3" type="ORF">D0Z70_18050</name>
</gene>
<dbReference type="GO" id="GO:0008236">
    <property type="term" value="F:serine-type peptidase activity"/>
    <property type="evidence" value="ECO:0007669"/>
    <property type="project" value="InterPro"/>
</dbReference>